<proteinExistence type="predicted"/>
<dbReference type="EMBL" id="JH687941">
    <property type="protein sequence ID" value="EJD34501.1"/>
    <property type="molecule type" value="Genomic_DNA"/>
</dbReference>
<protein>
    <submittedName>
        <fullName evidence="1">Uncharacterized protein</fullName>
    </submittedName>
</protein>
<evidence type="ECO:0000313" key="1">
    <source>
        <dbReference type="EMBL" id="EJD34501.1"/>
    </source>
</evidence>
<accession>J0CVQ7</accession>
<reference evidence="2" key="1">
    <citation type="journal article" date="2012" name="Science">
        <title>The Paleozoic origin of enzymatic lignin decomposition reconstructed from 31 fungal genomes.</title>
        <authorList>
            <person name="Floudas D."/>
            <person name="Binder M."/>
            <person name="Riley R."/>
            <person name="Barry K."/>
            <person name="Blanchette R.A."/>
            <person name="Henrissat B."/>
            <person name="Martinez A.T."/>
            <person name="Otillar R."/>
            <person name="Spatafora J.W."/>
            <person name="Yadav J.S."/>
            <person name="Aerts A."/>
            <person name="Benoit I."/>
            <person name="Boyd A."/>
            <person name="Carlson A."/>
            <person name="Copeland A."/>
            <person name="Coutinho P.M."/>
            <person name="de Vries R.P."/>
            <person name="Ferreira P."/>
            <person name="Findley K."/>
            <person name="Foster B."/>
            <person name="Gaskell J."/>
            <person name="Glotzer D."/>
            <person name="Gorecki P."/>
            <person name="Heitman J."/>
            <person name="Hesse C."/>
            <person name="Hori C."/>
            <person name="Igarashi K."/>
            <person name="Jurgens J.A."/>
            <person name="Kallen N."/>
            <person name="Kersten P."/>
            <person name="Kohler A."/>
            <person name="Kuees U."/>
            <person name="Kumar T.K.A."/>
            <person name="Kuo A."/>
            <person name="LaButti K."/>
            <person name="Larrondo L.F."/>
            <person name="Lindquist E."/>
            <person name="Ling A."/>
            <person name="Lombard V."/>
            <person name="Lucas S."/>
            <person name="Lundell T."/>
            <person name="Martin R."/>
            <person name="McLaughlin D.J."/>
            <person name="Morgenstern I."/>
            <person name="Morin E."/>
            <person name="Murat C."/>
            <person name="Nagy L.G."/>
            <person name="Nolan M."/>
            <person name="Ohm R.A."/>
            <person name="Patyshakuliyeva A."/>
            <person name="Rokas A."/>
            <person name="Ruiz-Duenas F.J."/>
            <person name="Sabat G."/>
            <person name="Salamov A."/>
            <person name="Samejima M."/>
            <person name="Schmutz J."/>
            <person name="Slot J.C."/>
            <person name="St John F."/>
            <person name="Stenlid J."/>
            <person name="Sun H."/>
            <person name="Sun S."/>
            <person name="Syed K."/>
            <person name="Tsang A."/>
            <person name="Wiebenga A."/>
            <person name="Young D."/>
            <person name="Pisabarro A."/>
            <person name="Eastwood D.C."/>
            <person name="Martin F."/>
            <person name="Cullen D."/>
            <person name="Grigoriev I.V."/>
            <person name="Hibbett D.S."/>
        </authorList>
    </citation>
    <scope>NUCLEOTIDE SEQUENCE [LARGE SCALE GENOMIC DNA]</scope>
    <source>
        <strain evidence="2">TFB10046</strain>
    </source>
</reference>
<name>J0CVQ7_AURST</name>
<sequence length="67" mass="6799">MLLVGSKTARLGTVPIGNLGHQVPPTEGTPTLDYRLDGCAVSAPPPHGQRKSALVPNIAKSVAAIAS</sequence>
<dbReference type="InParanoid" id="J0CVQ7"/>
<dbReference type="Proteomes" id="UP000006514">
    <property type="component" value="Unassembled WGS sequence"/>
</dbReference>
<dbReference type="KEGG" id="adl:AURDEDRAFT_176448"/>
<organism evidence="1 2">
    <name type="scientific">Auricularia subglabra (strain TFB-10046 / SS5)</name>
    <name type="common">White-rot fungus</name>
    <name type="synonym">Auricularia delicata (strain TFB10046)</name>
    <dbReference type="NCBI Taxonomy" id="717982"/>
    <lineage>
        <taxon>Eukaryota</taxon>
        <taxon>Fungi</taxon>
        <taxon>Dikarya</taxon>
        <taxon>Basidiomycota</taxon>
        <taxon>Agaricomycotina</taxon>
        <taxon>Agaricomycetes</taxon>
        <taxon>Auriculariales</taxon>
        <taxon>Auriculariaceae</taxon>
        <taxon>Auricularia</taxon>
    </lineage>
</organism>
<evidence type="ECO:0000313" key="2">
    <source>
        <dbReference type="Proteomes" id="UP000006514"/>
    </source>
</evidence>
<keyword evidence="2" id="KW-1185">Reference proteome</keyword>
<gene>
    <name evidence="1" type="ORF">AURDEDRAFT_176448</name>
</gene>
<dbReference type="AlphaFoldDB" id="J0CVQ7"/>